<dbReference type="Proteomes" id="UP000652013">
    <property type="component" value="Unassembled WGS sequence"/>
</dbReference>
<dbReference type="EMBL" id="BOOY01000029">
    <property type="protein sequence ID" value="GIJ04667.1"/>
    <property type="molecule type" value="Genomic_DNA"/>
</dbReference>
<organism evidence="1 2">
    <name type="scientific">Spirilliplanes yamanashiensis</name>
    <dbReference type="NCBI Taxonomy" id="42233"/>
    <lineage>
        <taxon>Bacteria</taxon>
        <taxon>Bacillati</taxon>
        <taxon>Actinomycetota</taxon>
        <taxon>Actinomycetes</taxon>
        <taxon>Micromonosporales</taxon>
        <taxon>Micromonosporaceae</taxon>
        <taxon>Spirilliplanes</taxon>
    </lineage>
</organism>
<accession>A0A8J3YBA9</accession>
<evidence type="ECO:0000313" key="1">
    <source>
        <dbReference type="EMBL" id="GIJ04667.1"/>
    </source>
</evidence>
<dbReference type="RefSeq" id="WP_203939895.1">
    <property type="nucleotide sequence ID" value="NZ_BAAAGJ010000005.1"/>
</dbReference>
<proteinExistence type="predicted"/>
<sequence length="357" mass="35276">MPSDRASGGGAARAWRAADAAVGLYGDPAVPWSIVVRATLAEPVAAGAVAARLAALTGRHPHLGAAPDVAEVDGDPAGPLAAFAARAYTPDRPLIRAAVADGGRTLLLAAHHGAVDGLGLLGVLGAALDRPVTSGAAGLRARPAVRSFAAGAVRRAAEALVAPPTRLRVCPDGAGGGETLAERAVAAARLDTAALVAATTAAVAWWNGAPPRRAVVAVGASRRPGSDPAPELRSVYLRLRVPAGADRAAARRLLAAARPEPDFPPSRSRAVALARRALAGRLGATALVSNLGAVDAGGAVSALAFYPQPSGPAGLAVGLASVGGAATVTIRARGRDLGVAAADRLLDRIVAGLRAGG</sequence>
<gene>
    <name evidence="1" type="ORF">Sya03_40190</name>
</gene>
<evidence type="ECO:0000313" key="2">
    <source>
        <dbReference type="Proteomes" id="UP000652013"/>
    </source>
</evidence>
<dbReference type="AlphaFoldDB" id="A0A8J3YBA9"/>
<reference evidence="1" key="1">
    <citation type="submission" date="2021-01" db="EMBL/GenBank/DDBJ databases">
        <title>Whole genome shotgun sequence of Spirilliplanes yamanashiensis NBRC 15828.</title>
        <authorList>
            <person name="Komaki H."/>
            <person name="Tamura T."/>
        </authorList>
    </citation>
    <scope>NUCLEOTIDE SEQUENCE</scope>
    <source>
        <strain evidence="1">NBRC 15828</strain>
    </source>
</reference>
<keyword evidence="2" id="KW-1185">Reference proteome</keyword>
<name>A0A8J3YBA9_9ACTN</name>
<comment type="caution">
    <text evidence="1">The sequence shown here is derived from an EMBL/GenBank/DDBJ whole genome shotgun (WGS) entry which is preliminary data.</text>
</comment>
<protein>
    <submittedName>
        <fullName evidence="1">Uncharacterized protein</fullName>
    </submittedName>
</protein>